<protein>
    <recommendedName>
        <fullName evidence="3">Tc1-like transposase DDE domain-containing protein</fullName>
    </recommendedName>
</protein>
<name>A0A6L2QDK8_COPFO</name>
<evidence type="ECO:0000313" key="2">
    <source>
        <dbReference type="Proteomes" id="UP000502823"/>
    </source>
</evidence>
<dbReference type="GO" id="GO:0003676">
    <property type="term" value="F:nucleic acid binding"/>
    <property type="evidence" value="ECO:0007669"/>
    <property type="project" value="InterPro"/>
</dbReference>
<dbReference type="InParanoid" id="A0A6L2QDK8"/>
<keyword evidence="2" id="KW-1185">Reference proteome</keyword>
<dbReference type="OrthoDB" id="10065579at2759"/>
<evidence type="ECO:0008006" key="3">
    <source>
        <dbReference type="Google" id="ProtNLM"/>
    </source>
</evidence>
<accession>A0A6L2QDK8</accession>
<comment type="caution">
    <text evidence="1">The sequence shown here is derived from an EMBL/GenBank/DDBJ whole genome shotgun (WGS) entry which is preliminary data.</text>
</comment>
<proteinExistence type="predicted"/>
<dbReference type="Gene3D" id="3.30.420.10">
    <property type="entry name" value="Ribonuclease H-like superfamily/Ribonuclease H"/>
    <property type="match status" value="1"/>
</dbReference>
<dbReference type="InterPro" id="IPR036397">
    <property type="entry name" value="RNaseH_sf"/>
</dbReference>
<reference evidence="2" key="1">
    <citation type="submission" date="2020-01" db="EMBL/GenBank/DDBJ databases">
        <title>Draft genome sequence of the Termite Coptotermes fromosanus.</title>
        <authorList>
            <person name="Itakura S."/>
            <person name="Yosikawa Y."/>
            <person name="Umezawa K."/>
        </authorList>
    </citation>
    <scope>NUCLEOTIDE SEQUENCE [LARGE SCALE GENOMIC DNA]</scope>
</reference>
<dbReference type="EMBL" id="BLKM01001619">
    <property type="protein sequence ID" value="GFG40207.1"/>
    <property type="molecule type" value="Genomic_DNA"/>
</dbReference>
<dbReference type="PANTHER" id="PTHR46060:SF1">
    <property type="entry name" value="MARINER MOS1 TRANSPOSASE-LIKE PROTEIN"/>
    <property type="match status" value="1"/>
</dbReference>
<dbReference type="PANTHER" id="PTHR46060">
    <property type="entry name" value="MARINER MOS1 TRANSPOSASE-LIKE PROTEIN"/>
    <property type="match status" value="1"/>
</dbReference>
<evidence type="ECO:0000313" key="1">
    <source>
        <dbReference type="EMBL" id="GFG40207.1"/>
    </source>
</evidence>
<gene>
    <name evidence="1" type="ORF">Cfor_09795</name>
</gene>
<dbReference type="AlphaFoldDB" id="A0A6L2QDK8"/>
<organism evidence="1 2">
    <name type="scientific">Coptotermes formosanus</name>
    <name type="common">Formosan subterranean termite</name>
    <dbReference type="NCBI Taxonomy" id="36987"/>
    <lineage>
        <taxon>Eukaryota</taxon>
        <taxon>Metazoa</taxon>
        <taxon>Ecdysozoa</taxon>
        <taxon>Arthropoda</taxon>
        <taxon>Hexapoda</taxon>
        <taxon>Insecta</taxon>
        <taxon>Pterygota</taxon>
        <taxon>Neoptera</taxon>
        <taxon>Polyneoptera</taxon>
        <taxon>Dictyoptera</taxon>
        <taxon>Blattodea</taxon>
        <taxon>Blattoidea</taxon>
        <taxon>Termitoidae</taxon>
        <taxon>Rhinotermitidae</taxon>
        <taxon>Coptotermes</taxon>
    </lineage>
</organism>
<dbReference type="InterPro" id="IPR052709">
    <property type="entry name" value="Transposase-MT_Hybrid"/>
</dbReference>
<sequence>MLQHVNARPHTAAATSSVAIQSIEFEVVRLPAYSPDLVPSDFGLFPPFKKHLKGIRFTCDE</sequence>
<dbReference type="Proteomes" id="UP000502823">
    <property type="component" value="Unassembled WGS sequence"/>
</dbReference>